<gene>
    <name evidence="2" type="ORF">C1H87_10540</name>
</gene>
<dbReference type="Pfam" id="PF00149">
    <property type="entry name" value="Metallophos"/>
    <property type="match status" value="1"/>
</dbReference>
<dbReference type="GO" id="GO:0016787">
    <property type="term" value="F:hydrolase activity"/>
    <property type="evidence" value="ECO:0007669"/>
    <property type="project" value="InterPro"/>
</dbReference>
<dbReference type="EMBL" id="CP025791">
    <property type="protein sequence ID" value="AUP79112.1"/>
    <property type="molecule type" value="Genomic_DNA"/>
</dbReference>
<evidence type="ECO:0000259" key="1">
    <source>
        <dbReference type="Pfam" id="PF00149"/>
    </source>
</evidence>
<dbReference type="PANTHER" id="PTHR46546:SF4">
    <property type="entry name" value="SHEWANELLA-LIKE PROTEIN PHOSPHATASE 1"/>
    <property type="match status" value="1"/>
</dbReference>
<dbReference type="RefSeq" id="WP_102755767.1">
    <property type="nucleotide sequence ID" value="NZ_CP025791.1"/>
</dbReference>
<organism evidence="2 3">
    <name type="scientific">Flavivirga eckloniae</name>
    <dbReference type="NCBI Taxonomy" id="1803846"/>
    <lineage>
        <taxon>Bacteria</taxon>
        <taxon>Pseudomonadati</taxon>
        <taxon>Bacteroidota</taxon>
        <taxon>Flavobacteriia</taxon>
        <taxon>Flavobacteriales</taxon>
        <taxon>Flavobacteriaceae</taxon>
        <taxon>Flavivirga</taxon>
    </lineage>
</organism>
<dbReference type="PANTHER" id="PTHR46546">
    <property type="entry name" value="SHEWANELLA-LIKE PROTEIN PHOSPHATASE 1"/>
    <property type="match status" value="1"/>
</dbReference>
<evidence type="ECO:0000313" key="2">
    <source>
        <dbReference type="EMBL" id="AUP79112.1"/>
    </source>
</evidence>
<dbReference type="KEGG" id="fek:C1H87_10540"/>
<dbReference type="Gene3D" id="3.60.21.10">
    <property type="match status" value="1"/>
</dbReference>
<name>A0A2K9PPX6_9FLAO</name>
<evidence type="ECO:0000313" key="3">
    <source>
        <dbReference type="Proteomes" id="UP000235826"/>
    </source>
</evidence>
<dbReference type="InterPro" id="IPR029052">
    <property type="entry name" value="Metallo-depent_PP-like"/>
</dbReference>
<protein>
    <submittedName>
        <fullName evidence="2">Metallophosphoesterase</fullName>
    </submittedName>
</protein>
<dbReference type="OrthoDB" id="7550081at2"/>
<dbReference type="Proteomes" id="UP000235826">
    <property type="component" value="Chromosome"/>
</dbReference>
<dbReference type="SUPFAM" id="SSF56300">
    <property type="entry name" value="Metallo-dependent phosphatases"/>
    <property type="match status" value="1"/>
</dbReference>
<keyword evidence="3" id="KW-1185">Reference proteome</keyword>
<proteinExistence type="predicted"/>
<feature type="domain" description="Calcineurin-like phosphoesterase" evidence="1">
    <location>
        <begin position="112"/>
        <end position="341"/>
    </location>
</feature>
<dbReference type="AlphaFoldDB" id="A0A2K9PPX6"/>
<accession>A0A2K9PPX6</accession>
<sequence>MKRKIIIYSIILCCTVGCNSSKPSFFQVKETKATTLNSLDGPYIYNTNDTLTVISVEKAKDTSFLVKTAKIKRAKDYEFISKINNVDKDQVPFKLAQKYTVPKDVHPPQDNIFVTSDIEGNFNTFYSMLIGNKVMDSNFNWIYGKGHLVICGDMFDRGTEILPCLWLLYKLEQQAKKNGGDVHYILGNHDVMNLYLDIRYVKDKYMKLARLVSGINDDDQAAYAFLMSDANELVKWIKTKNAIEKIGDNLFIHGGVSEKLIATGLSISEINDIVRKNIRKNLMKYPEEDEQANLIFGREGPFWYRGLIKGYKKYYSKIETSGLDALLNYFDVKHIIIGHTIVDRQVTSDFNGKVIRVDIKHPKEKFTGKSQALLIENGKYFKLSDKGDKFELDFNN</sequence>
<reference evidence="2 3" key="1">
    <citation type="submission" date="2018-01" db="EMBL/GenBank/DDBJ databases">
        <title>Complete genome sequence of Flavivirga eckloniae ECD14 isolated from seaweed Ecklonia cava.</title>
        <authorList>
            <person name="Lee J.H."/>
            <person name="Baik K.S."/>
            <person name="Seong C.N."/>
        </authorList>
    </citation>
    <scope>NUCLEOTIDE SEQUENCE [LARGE SCALE GENOMIC DNA]</scope>
    <source>
        <strain evidence="2 3">ECD14</strain>
    </source>
</reference>
<dbReference type="InterPro" id="IPR004843">
    <property type="entry name" value="Calcineurin-like_PHP"/>
</dbReference>